<keyword evidence="2" id="KW-1185">Reference proteome</keyword>
<proteinExistence type="predicted"/>
<sequence length="277" mass="29150">MQVGLRVVRIRSRRCFFAWQGKPSGRHRPCTKASLGKKVVSSYCAPVTIPLSVSGWKQARPGPGAAPGDFQGSAAFTSDTCSAKGCSRVSLSNERLVFPLRSRRGLREPPRATLAIAGNESAIKVGPATVAKIARVAAGVGGRPEGKACAAVVQATRAAVLQLARDAAGVGRVGVASLTGDAVIVGRLNDGASARNVRDQVIGLASCVKRRSRHRCNSDGRRSVRGGGCGDLRRDGWDTLARRRCGDERREDASDGVVHRGGGEYANDALAVDNLRE</sequence>
<evidence type="ECO:0000313" key="2">
    <source>
        <dbReference type="Proteomes" id="UP001243330"/>
    </source>
</evidence>
<gene>
    <name evidence="1" type="ORF">CCHR01_03193</name>
</gene>
<protein>
    <submittedName>
        <fullName evidence="1">Uncharacterized protein</fullName>
    </submittedName>
</protein>
<dbReference type="Proteomes" id="UP001243330">
    <property type="component" value="Unassembled WGS sequence"/>
</dbReference>
<reference evidence="1" key="1">
    <citation type="submission" date="2023-01" db="EMBL/GenBank/DDBJ databases">
        <title>Colletotrichum chrysophilum M932 genome sequence.</title>
        <authorList>
            <person name="Baroncelli R."/>
        </authorList>
    </citation>
    <scope>NUCLEOTIDE SEQUENCE</scope>
    <source>
        <strain evidence="1">M932</strain>
    </source>
</reference>
<comment type="caution">
    <text evidence="1">The sequence shown here is derived from an EMBL/GenBank/DDBJ whole genome shotgun (WGS) entry which is preliminary data.</text>
</comment>
<evidence type="ECO:0000313" key="1">
    <source>
        <dbReference type="EMBL" id="KAK1854220.1"/>
    </source>
</evidence>
<name>A0AAD9EMQ1_9PEZI</name>
<organism evidence="1 2">
    <name type="scientific">Colletotrichum chrysophilum</name>
    <dbReference type="NCBI Taxonomy" id="1836956"/>
    <lineage>
        <taxon>Eukaryota</taxon>
        <taxon>Fungi</taxon>
        <taxon>Dikarya</taxon>
        <taxon>Ascomycota</taxon>
        <taxon>Pezizomycotina</taxon>
        <taxon>Sordariomycetes</taxon>
        <taxon>Hypocreomycetidae</taxon>
        <taxon>Glomerellales</taxon>
        <taxon>Glomerellaceae</taxon>
        <taxon>Colletotrichum</taxon>
        <taxon>Colletotrichum gloeosporioides species complex</taxon>
    </lineage>
</organism>
<dbReference type="EMBL" id="JAQOWY010000041">
    <property type="protein sequence ID" value="KAK1854220.1"/>
    <property type="molecule type" value="Genomic_DNA"/>
</dbReference>
<accession>A0AAD9EMQ1</accession>
<dbReference type="AlphaFoldDB" id="A0AAD9EMQ1"/>